<reference evidence="4 5" key="3">
    <citation type="submission" date="2020-02" db="EMBL/GenBank/DDBJ databases">
        <title>Sequencing the genomes of 1000 actinobacteria strains.</title>
        <authorList>
            <person name="Klenk H.-P."/>
        </authorList>
    </citation>
    <scope>NUCLEOTIDE SEQUENCE [LARGE SCALE GENOMIC DNA]</scope>
    <source>
        <strain evidence="4 5">DSM 45201</strain>
    </source>
</reference>
<comment type="caution">
    <text evidence="4">The sequence shown here is derived from an EMBL/GenBank/DDBJ whole genome shotgun (WGS) entry which is preliminary data.</text>
</comment>
<name>A0A846LXL2_9ACTN</name>
<evidence type="ECO:0000259" key="2">
    <source>
        <dbReference type="Pfam" id="PF07811"/>
    </source>
</evidence>
<keyword evidence="1" id="KW-0472">Membrane</keyword>
<evidence type="ECO:0000313" key="4">
    <source>
        <dbReference type="EMBL" id="NIH70238.1"/>
    </source>
</evidence>
<gene>
    <name evidence="4" type="ORF">FB380_004749</name>
    <name evidence="3" type="ORF">GCM10011589_46680</name>
</gene>
<evidence type="ECO:0000313" key="6">
    <source>
        <dbReference type="Proteomes" id="UP000648663"/>
    </source>
</evidence>
<dbReference type="RefSeq" id="WP_208384076.1">
    <property type="nucleotide sequence ID" value="NZ_BAABJU010000035.1"/>
</dbReference>
<evidence type="ECO:0000313" key="3">
    <source>
        <dbReference type="EMBL" id="GGL84887.1"/>
    </source>
</evidence>
<keyword evidence="6" id="KW-1185">Reference proteome</keyword>
<feature type="domain" description="TadE-like" evidence="2">
    <location>
        <begin position="22"/>
        <end position="60"/>
    </location>
</feature>
<organism evidence="4 5">
    <name type="scientific">Modestobacter marinus</name>
    <dbReference type="NCBI Taxonomy" id="477641"/>
    <lineage>
        <taxon>Bacteria</taxon>
        <taxon>Bacillati</taxon>
        <taxon>Actinomycetota</taxon>
        <taxon>Actinomycetes</taxon>
        <taxon>Geodermatophilales</taxon>
        <taxon>Geodermatophilaceae</taxon>
        <taxon>Modestobacter</taxon>
    </lineage>
</organism>
<feature type="transmembrane region" description="Helical" evidence="1">
    <location>
        <begin position="20"/>
        <end position="41"/>
    </location>
</feature>
<dbReference type="EMBL" id="BMMI01000015">
    <property type="protein sequence ID" value="GGL84887.1"/>
    <property type="molecule type" value="Genomic_DNA"/>
</dbReference>
<accession>A0A846LXL2</accession>
<protein>
    <submittedName>
        <fullName evidence="4">Flp pilus assembly protein TadG</fullName>
    </submittedName>
    <submittedName>
        <fullName evidence="3">Membrane protein</fullName>
    </submittedName>
</protein>
<reference evidence="6" key="2">
    <citation type="journal article" date="2019" name="Int. J. Syst. Evol. Microbiol.">
        <title>The Global Catalogue of Microorganisms (GCM) 10K type strain sequencing project: providing services to taxonomists for standard genome sequencing and annotation.</title>
        <authorList>
            <consortium name="The Broad Institute Genomics Platform"/>
            <consortium name="The Broad Institute Genome Sequencing Center for Infectious Disease"/>
            <person name="Wu L."/>
            <person name="Ma J."/>
        </authorList>
    </citation>
    <scope>NUCLEOTIDE SEQUENCE [LARGE SCALE GENOMIC DNA]</scope>
    <source>
        <strain evidence="6">CGMCC 4.5581</strain>
    </source>
</reference>
<reference evidence="3" key="4">
    <citation type="submission" date="2024-05" db="EMBL/GenBank/DDBJ databases">
        <authorList>
            <person name="Sun Q."/>
            <person name="Zhou Y."/>
        </authorList>
    </citation>
    <scope>NUCLEOTIDE SEQUENCE</scope>
    <source>
        <strain evidence="3">CGMCC 4.5581</strain>
    </source>
</reference>
<dbReference type="Proteomes" id="UP000552836">
    <property type="component" value="Unassembled WGS sequence"/>
</dbReference>
<reference evidence="3" key="1">
    <citation type="journal article" date="2014" name="Int. J. Syst. Evol. Microbiol.">
        <title>Complete genome of a new Firmicutes species belonging to the dominant human colonic microbiota ('Ruminococcus bicirculans') reveals two chromosomes and a selective capacity to utilize plant glucans.</title>
        <authorList>
            <consortium name="NISC Comparative Sequencing Program"/>
            <person name="Wegmann U."/>
            <person name="Louis P."/>
            <person name="Goesmann A."/>
            <person name="Henrissat B."/>
            <person name="Duncan S.H."/>
            <person name="Flint H.J."/>
        </authorList>
    </citation>
    <scope>NUCLEOTIDE SEQUENCE</scope>
    <source>
        <strain evidence="3">CGMCC 4.5581</strain>
    </source>
</reference>
<dbReference type="InterPro" id="IPR012495">
    <property type="entry name" value="TadE-like_dom"/>
</dbReference>
<dbReference type="Pfam" id="PF07811">
    <property type="entry name" value="TadE"/>
    <property type="match status" value="1"/>
</dbReference>
<keyword evidence="1" id="KW-1133">Transmembrane helix</keyword>
<keyword evidence="1" id="KW-0812">Transmembrane</keyword>
<proteinExistence type="predicted"/>
<dbReference type="AlphaFoldDB" id="A0A846LXL2"/>
<dbReference type="EMBL" id="JAAMPA010000005">
    <property type="protein sequence ID" value="NIH70238.1"/>
    <property type="molecule type" value="Genomic_DNA"/>
</dbReference>
<dbReference type="Proteomes" id="UP000648663">
    <property type="component" value="Unassembled WGS sequence"/>
</dbReference>
<sequence length="150" mass="15089">MKLVRRLARRLRLGEETGSIPLELAILAPAGLLIISVVIFAGRVALAHQSLDGAAASAAREASISRTQPAANSAATAAAAQALIQQGLDCATTSVSVDTTGFASPAGTPASITATVTCVVPLADLAIPGLPGSMTITGNASSPLDIYRER</sequence>
<evidence type="ECO:0000313" key="5">
    <source>
        <dbReference type="Proteomes" id="UP000552836"/>
    </source>
</evidence>
<evidence type="ECO:0000256" key="1">
    <source>
        <dbReference type="SAM" id="Phobius"/>
    </source>
</evidence>